<dbReference type="SUPFAM" id="SSF53474">
    <property type="entry name" value="alpha/beta-Hydrolases"/>
    <property type="match status" value="1"/>
</dbReference>
<protein>
    <submittedName>
        <fullName evidence="8">Dipeptidyl peptidase 8</fullName>
    </submittedName>
</protein>
<dbReference type="PANTHER" id="PTHR11731:SF193">
    <property type="entry name" value="DIPEPTIDYL PEPTIDASE 9"/>
    <property type="match status" value="1"/>
</dbReference>
<name>A0A2B4SNB7_STYPI</name>
<dbReference type="Pfam" id="PF00930">
    <property type="entry name" value="DPPIV_N"/>
    <property type="match status" value="1"/>
</dbReference>
<dbReference type="SUPFAM" id="SSF82171">
    <property type="entry name" value="DPP6 N-terminal domain-like"/>
    <property type="match status" value="1"/>
</dbReference>
<keyword evidence="4" id="KW-0720">Serine protease</keyword>
<dbReference type="GO" id="GO:0008239">
    <property type="term" value="F:dipeptidyl-peptidase activity"/>
    <property type="evidence" value="ECO:0007669"/>
    <property type="project" value="TreeGrafter"/>
</dbReference>
<evidence type="ECO:0000313" key="9">
    <source>
        <dbReference type="Proteomes" id="UP000225706"/>
    </source>
</evidence>
<dbReference type="InterPro" id="IPR001375">
    <property type="entry name" value="Peptidase_S9_cat"/>
</dbReference>
<keyword evidence="3" id="KW-0378">Hydrolase</keyword>
<comment type="caution">
    <text evidence="8">The sequence shown here is derived from an EMBL/GenBank/DDBJ whole genome shotgun (WGS) entry which is preliminary data.</text>
</comment>
<evidence type="ECO:0000256" key="2">
    <source>
        <dbReference type="ARBA" id="ARBA00022670"/>
    </source>
</evidence>
<accession>A0A2B4SNB7</accession>
<feature type="domain" description="Peptidase S9 prolyl oligopeptidase catalytic" evidence="5">
    <location>
        <begin position="655"/>
        <end position="741"/>
    </location>
</feature>
<gene>
    <name evidence="8" type="primary">Dpp8</name>
    <name evidence="8" type="ORF">AWC38_SpisGene5366</name>
</gene>
<keyword evidence="2" id="KW-0645">Protease</keyword>
<dbReference type="STRING" id="50429.A0A2B4SNB7"/>
<dbReference type="GO" id="GO:0008236">
    <property type="term" value="F:serine-type peptidase activity"/>
    <property type="evidence" value="ECO:0007669"/>
    <property type="project" value="UniProtKB-KW"/>
</dbReference>
<evidence type="ECO:0000313" key="8">
    <source>
        <dbReference type="EMBL" id="PFX29905.1"/>
    </source>
</evidence>
<dbReference type="Gene3D" id="2.140.10.30">
    <property type="entry name" value="Dipeptidylpeptidase IV, N-terminal domain"/>
    <property type="match status" value="1"/>
</dbReference>
<dbReference type="PANTHER" id="PTHR11731">
    <property type="entry name" value="PROTEASE FAMILY S9B,C DIPEPTIDYL-PEPTIDASE IV-RELATED"/>
    <property type="match status" value="1"/>
</dbReference>
<dbReference type="EMBL" id="LSMT01000059">
    <property type="protein sequence ID" value="PFX29905.1"/>
    <property type="molecule type" value="Genomic_DNA"/>
</dbReference>
<dbReference type="Proteomes" id="UP000225706">
    <property type="component" value="Unassembled WGS sequence"/>
</dbReference>
<evidence type="ECO:0000259" key="7">
    <source>
        <dbReference type="Pfam" id="PF19520"/>
    </source>
</evidence>
<sequence length="1020" mass="117383">MSDVSPFGERVELRRRQGSFSVRKNSWKDLQVAVKQTKSLQQSLVNRVPHSFTFCDNKLYFLAVPFGSRENTIHYVDLPGQHSSPNGEKENDFSPLPWKPLLDSFKISRSFSGYSREEQLLRERKRLGAFGITAYDFDETCRRFMFSASSSLYTCTDWRVDEEDENRQPIIPEELHSQTSETKMDAKLCPCDPNLVAFIHRNDVWVNNIVTEEERRLTYTNQGSPSPMEEPISAGVASFIVQEEFDRYTGYWWQPKFSTDENLTRTYRILFEEVDESSVEILHIVSGPDSMVQNSHVDSYRYPKAGSANAKSKLKIVQFSIDTSGKICDHVIEYQMRVPLSEAFPFMEYLVRCGWLPDGESVYAEILDRSQQHLALVQIPVAFFVPVNHPANQLLTITEGSPMVEVLAEESNDIWINVADLTHFLRMNDSRLQFIWSSEISGFRHLYLATANSNHTLTRARAGSFISECCIHYPLVTQRQLTDGDWEVDGKEIWVDENRKLIFFLGTKDTPLEQHLYVVSYKESIFMEPQRLTQKGFSHAVSLNESFTKFVTVYSSIQQPQAVMVYQMHHDEVEMNSVPLITVEPLAELLRANVIPDYQPPELFSYESKHGHQVYGMMFKPPLIQPGVKYPTVLYLYGGPHVQLVTNAHKGYRFLRLHTIAKLGYVVVVMDCRGSAHRGLQFEGHIKSRLGQVEIEDQVEGLEYVAKATEIVDLSRIAIHGWSYGGYLSLLGLLQRPDVFKEPLIHILHNECLQLVKRLLWQFLKPEIADNNSKKLLQLDVQKSDHQLPDSRMEIREPTCKILSTLPPSYQKIALKGMRTFLQTSAIYLLKHFPIGDTFVRDLTVLHPEMREIEAGDRWVRRIAQSLPQVFKGDQVPIVVDEWKLYVHHEILQDCYKTHDSESTPIDHYWDKVIQMKTLSGTEMFPYLNKLIKAVLTLSHGNADVELSLSINKQAIGANRTILTHESLNGIRQVKDAVTATDGKIHIMDFSKELISCTRKANDRYRQRLEEQKKTRSSEE</sequence>
<evidence type="ECO:0000256" key="3">
    <source>
        <dbReference type="ARBA" id="ARBA00022801"/>
    </source>
</evidence>
<evidence type="ECO:0000259" key="6">
    <source>
        <dbReference type="Pfam" id="PF00930"/>
    </source>
</evidence>
<comment type="similarity">
    <text evidence="1">Belongs to the peptidase S9B family. DPPIV subfamily.</text>
</comment>
<feature type="domain" description="Dipeptidyl peptidase 8 /9 ,N-terminal" evidence="7">
    <location>
        <begin position="15"/>
        <end position="128"/>
    </location>
</feature>
<dbReference type="InterPro" id="IPR002469">
    <property type="entry name" value="Peptidase_S9B_N"/>
</dbReference>
<proteinExistence type="inferred from homology"/>
<dbReference type="FunFam" id="2.140.10.30:FF:000002">
    <property type="entry name" value="Dipeptidyl peptidase 8-like isoform"/>
    <property type="match status" value="1"/>
</dbReference>
<evidence type="ECO:0000256" key="4">
    <source>
        <dbReference type="ARBA" id="ARBA00022825"/>
    </source>
</evidence>
<dbReference type="InterPro" id="IPR050278">
    <property type="entry name" value="Serine_Prot_S9B/DPPIV"/>
</dbReference>
<evidence type="ECO:0000259" key="5">
    <source>
        <dbReference type="Pfam" id="PF00326"/>
    </source>
</evidence>
<dbReference type="GO" id="GO:0006508">
    <property type="term" value="P:proteolysis"/>
    <property type="evidence" value="ECO:0007669"/>
    <property type="project" value="UniProtKB-KW"/>
</dbReference>
<dbReference type="InterPro" id="IPR045785">
    <property type="entry name" value="Dpp_8/9_N"/>
</dbReference>
<dbReference type="AlphaFoldDB" id="A0A2B4SNB7"/>
<dbReference type="OrthoDB" id="16520at2759"/>
<keyword evidence="9" id="KW-1185">Reference proteome</keyword>
<dbReference type="Pfam" id="PF00326">
    <property type="entry name" value="Peptidase_S9"/>
    <property type="match status" value="1"/>
</dbReference>
<dbReference type="Pfam" id="PF19520">
    <property type="entry name" value="Dpp_8_9_N"/>
    <property type="match status" value="1"/>
</dbReference>
<dbReference type="Gene3D" id="3.40.50.1820">
    <property type="entry name" value="alpha/beta hydrolase"/>
    <property type="match status" value="1"/>
</dbReference>
<reference evidence="9" key="1">
    <citation type="journal article" date="2017" name="bioRxiv">
        <title>Comparative analysis of the genomes of Stylophora pistillata and Acropora digitifera provides evidence for extensive differences between species of corals.</title>
        <authorList>
            <person name="Voolstra C.R."/>
            <person name="Li Y."/>
            <person name="Liew Y.J."/>
            <person name="Baumgarten S."/>
            <person name="Zoccola D."/>
            <person name="Flot J.-F."/>
            <person name="Tambutte S."/>
            <person name="Allemand D."/>
            <person name="Aranda M."/>
        </authorList>
    </citation>
    <scope>NUCLEOTIDE SEQUENCE [LARGE SCALE GENOMIC DNA]</scope>
</reference>
<organism evidence="8 9">
    <name type="scientific">Stylophora pistillata</name>
    <name type="common">Smooth cauliflower coral</name>
    <dbReference type="NCBI Taxonomy" id="50429"/>
    <lineage>
        <taxon>Eukaryota</taxon>
        <taxon>Metazoa</taxon>
        <taxon>Cnidaria</taxon>
        <taxon>Anthozoa</taxon>
        <taxon>Hexacorallia</taxon>
        <taxon>Scleractinia</taxon>
        <taxon>Astrocoeniina</taxon>
        <taxon>Pocilloporidae</taxon>
        <taxon>Stylophora</taxon>
    </lineage>
</organism>
<evidence type="ECO:0000256" key="1">
    <source>
        <dbReference type="ARBA" id="ARBA00010036"/>
    </source>
</evidence>
<feature type="domain" description="Dipeptidylpeptidase IV N-terminal" evidence="6">
    <location>
        <begin position="173"/>
        <end position="560"/>
    </location>
</feature>
<dbReference type="InterPro" id="IPR029058">
    <property type="entry name" value="AB_hydrolase_fold"/>
</dbReference>